<evidence type="ECO:0000256" key="1">
    <source>
        <dbReference type="SAM" id="Phobius"/>
    </source>
</evidence>
<keyword evidence="3" id="KW-1185">Reference proteome</keyword>
<accession>A0A3N9U9S6</accession>
<protein>
    <recommendedName>
        <fullName evidence="4">Zinc-ribbon domain-containing protein</fullName>
    </recommendedName>
</protein>
<dbReference type="EMBL" id="RJVQ01000001">
    <property type="protein sequence ID" value="RQW65016.1"/>
    <property type="molecule type" value="Genomic_DNA"/>
</dbReference>
<keyword evidence="1" id="KW-0812">Transmembrane</keyword>
<name>A0A3N9U9S6_9VIBR</name>
<evidence type="ECO:0000313" key="2">
    <source>
        <dbReference type="EMBL" id="RQW65016.1"/>
    </source>
</evidence>
<evidence type="ECO:0008006" key="4">
    <source>
        <dbReference type="Google" id="ProtNLM"/>
    </source>
</evidence>
<evidence type="ECO:0000313" key="3">
    <source>
        <dbReference type="Proteomes" id="UP000281112"/>
    </source>
</evidence>
<proteinExistence type="predicted"/>
<gene>
    <name evidence="2" type="ORF">EES38_03005</name>
</gene>
<dbReference type="Proteomes" id="UP000281112">
    <property type="component" value="Unassembled WGS sequence"/>
</dbReference>
<keyword evidence="1" id="KW-0472">Membrane</keyword>
<reference evidence="2 3" key="1">
    <citation type="submission" date="2018-11" db="EMBL/GenBank/DDBJ databases">
        <title>Vibrio LJC006 sp. nov., isolated from seawater during the bloom of the enteromorpha.</title>
        <authorList>
            <person name="Liang J."/>
        </authorList>
    </citation>
    <scope>NUCLEOTIDE SEQUENCE [LARGE SCALE GENOMIC DNA]</scope>
    <source>
        <strain evidence="2 3">LJC006</strain>
    </source>
</reference>
<dbReference type="AlphaFoldDB" id="A0A3N9U9S6"/>
<comment type="caution">
    <text evidence="2">The sequence shown here is derived from an EMBL/GenBank/DDBJ whole genome shotgun (WGS) entry which is preliminary data.</text>
</comment>
<keyword evidence="1" id="KW-1133">Transmembrane helix</keyword>
<feature type="transmembrane region" description="Helical" evidence="1">
    <location>
        <begin position="87"/>
        <end position="108"/>
    </location>
</feature>
<organism evidence="2 3">
    <name type="scientific">Vibrio viridaestus</name>
    <dbReference type="NCBI Taxonomy" id="2487322"/>
    <lineage>
        <taxon>Bacteria</taxon>
        <taxon>Pseudomonadati</taxon>
        <taxon>Pseudomonadota</taxon>
        <taxon>Gammaproteobacteria</taxon>
        <taxon>Vibrionales</taxon>
        <taxon>Vibrionaceae</taxon>
        <taxon>Vibrio</taxon>
    </lineage>
</organism>
<sequence>MIVWGTKSKIISGPEISNIQCPSCDSTKFNSFGILKYLHVYWIPFVAKGKVPGIECQHCKKSLIGNELEPELANEIKKNVFTKKSVASRYIGLVLVLAILCAGAVSGYQHSQNEISYISQPMIHDVYVVDMTKIYDNADPEYKYGAMRIQSIDGQNITMQVSNLIYTRSKGVKKDIRKGKTASDSYYDTNTDTFTLQELQNLKDKGVIDYIDRD</sequence>